<comment type="caution">
    <text evidence="4">The sequence shown here is derived from an EMBL/GenBank/DDBJ whole genome shotgun (WGS) entry which is preliminary data.</text>
</comment>
<dbReference type="Proteomes" id="UP000488956">
    <property type="component" value="Unassembled WGS sequence"/>
</dbReference>
<name>A0A6A3HEP4_9STRA</name>
<evidence type="ECO:0000313" key="11">
    <source>
        <dbReference type="Proteomes" id="UP000488956"/>
    </source>
</evidence>
<dbReference type="InterPro" id="IPR013594">
    <property type="entry name" value="Dynein_heavy_tail"/>
</dbReference>
<evidence type="ECO:0000259" key="3">
    <source>
        <dbReference type="Pfam" id="PF08385"/>
    </source>
</evidence>
<evidence type="ECO:0000313" key="5">
    <source>
        <dbReference type="EMBL" id="KAE9084568.1"/>
    </source>
</evidence>
<dbReference type="AlphaFoldDB" id="A0A6A3HEP4"/>
<protein>
    <recommendedName>
        <fullName evidence="3">Dynein heavy chain tail domain-containing protein</fullName>
    </recommendedName>
</protein>
<evidence type="ECO:0000313" key="9">
    <source>
        <dbReference type="Proteomes" id="UP000440367"/>
    </source>
</evidence>
<dbReference type="OrthoDB" id="185092at2759"/>
<dbReference type="Proteomes" id="UP000440367">
    <property type="component" value="Unassembled WGS sequence"/>
</dbReference>
<reference evidence="10 11" key="1">
    <citation type="submission" date="2018-09" db="EMBL/GenBank/DDBJ databases">
        <title>Genomic investigation of the strawberry pathogen Phytophthora fragariae indicates pathogenicity is determined by transcriptional variation in three key races.</title>
        <authorList>
            <person name="Adams T.M."/>
            <person name="Armitage A.D."/>
            <person name="Sobczyk M.K."/>
            <person name="Bates H.J."/>
            <person name="Dunwell J.M."/>
            <person name="Nellist C.F."/>
            <person name="Harrison R.J."/>
        </authorList>
    </citation>
    <scope>NUCLEOTIDE SEQUENCE [LARGE SCALE GENOMIC DNA]</scope>
    <source>
        <strain evidence="7 9">BC-1</strain>
        <strain evidence="6 8">NOV-27</strain>
        <strain evidence="5 11">ONT-3</strain>
        <strain evidence="4 10">SCRP245</strain>
    </source>
</reference>
<accession>A0A6A3HEP4</accession>
<organism evidence="4 10">
    <name type="scientific">Phytophthora fragariae</name>
    <dbReference type="NCBI Taxonomy" id="53985"/>
    <lineage>
        <taxon>Eukaryota</taxon>
        <taxon>Sar</taxon>
        <taxon>Stramenopiles</taxon>
        <taxon>Oomycota</taxon>
        <taxon>Peronosporomycetes</taxon>
        <taxon>Peronosporales</taxon>
        <taxon>Peronosporaceae</taxon>
        <taxon>Phytophthora</taxon>
    </lineage>
</organism>
<dbReference type="PANTHER" id="PTHR46532:SF4">
    <property type="entry name" value="AAA+ ATPASE DOMAIN-CONTAINING PROTEIN"/>
    <property type="match status" value="1"/>
</dbReference>
<evidence type="ECO:0000256" key="2">
    <source>
        <dbReference type="SAM" id="MobiDB-lite"/>
    </source>
</evidence>
<dbReference type="EMBL" id="QXGD01001709">
    <property type="protein sequence ID" value="KAE9200566.1"/>
    <property type="molecule type" value="Genomic_DNA"/>
</dbReference>
<dbReference type="GO" id="GO:0007018">
    <property type="term" value="P:microtubule-based movement"/>
    <property type="evidence" value="ECO:0007669"/>
    <property type="project" value="InterPro"/>
</dbReference>
<feature type="region of interest" description="Disordered" evidence="2">
    <location>
        <begin position="236"/>
        <end position="281"/>
    </location>
</feature>
<evidence type="ECO:0000313" key="7">
    <source>
        <dbReference type="EMBL" id="KAE9200566.1"/>
    </source>
</evidence>
<proteinExistence type="inferred from homology"/>
<keyword evidence="8" id="KW-1185">Reference proteome</keyword>
<dbReference type="Pfam" id="PF08385">
    <property type="entry name" value="DHC_N1"/>
    <property type="match status" value="1"/>
</dbReference>
<dbReference type="EMBL" id="QXFX01001800">
    <property type="protein sequence ID" value="KAE9084568.1"/>
    <property type="molecule type" value="Genomic_DNA"/>
</dbReference>
<dbReference type="GO" id="GO:0005858">
    <property type="term" value="C:axonemal dynein complex"/>
    <property type="evidence" value="ECO:0007669"/>
    <property type="project" value="TreeGrafter"/>
</dbReference>
<gene>
    <name evidence="7" type="ORF">PF002_g21790</name>
    <name evidence="6" type="ORF">PF005_g21232</name>
    <name evidence="5" type="ORF">PF010_g20773</name>
    <name evidence="4" type="ORF">PF011_g27346</name>
</gene>
<evidence type="ECO:0000313" key="6">
    <source>
        <dbReference type="EMBL" id="KAE9185492.1"/>
    </source>
</evidence>
<evidence type="ECO:0000313" key="8">
    <source>
        <dbReference type="Proteomes" id="UP000433483"/>
    </source>
</evidence>
<dbReference type="GO" id="GO:0045505">
    <property type="term" value="F:dynein intermediate chain binding"/>
    <property type="evidence" value="ECO:0007669"/>
    <property type="project" value="InterPro"/>
</dbReference>
<dbReference type="EMBL" id="QXFW01003939">
    <property type="protein sequence ID" value="KAE8968011.1"/>
    <property type="molecule type" value="Genomic_DNA"/>
</dbReference>
<comment type="similarity">
    <text evidence="1">Belongs to the dynein heavy chain family.</text>
</comment>
<evidence type="ECO:0000256" key="1">
    <source>
        <dbReference type="ARBA" id="ARBA00008887"/>
    </source>
</evidence>
<evidence type="ECO:0000313" key="10">
    <source>
        <dbReference type="Proteomes" id="UP000460718"/>
    </source>
</evidence>
<dbReference type="EMBL" id="QXGB01001791">
    <property type="protein sequence ID" value="KAE9185492.1"/>
    <property type="molecule type" value="Genomic_DNA"/>
</dbReference>
<evidence type="ECO:0000313" key="4">
    <source>
        <dbReference type="EMBL" id="KAE8968011.1"/>
    </source>
</evidence>
<dbReference type="InterPro" id="IPR026983">
    <property type="entry name" value="DHC"/>
</dbReference>
<feature type="domain" description="Dynein heavy chain tail" evidence="3">
    <location>
        <begin position="285"/>
        <end position="444"/>
    </location>
</feature>
<feature type="compositionally biased region" description="Low complexity" evidence="2">
    <location>
        <begin position="254"/>
        <end position="274"/>
    </location>
</feature>
<dbReference type="Proteomes" id="UP000433483">
    <property type="component" value="Unassembled WGS sequence"/>
</dbReference>
<dbReference type="GO" id="GO:0051959">
    <property type="term" value="F:dynein light intermediate chain binding"/>
    <property type="evidence" value="ECO:0007669"/>
    <property type="project" value="InterPro"/>
</dbReference>
<dbReference type="Proteomes" id="UP000460718">
    <property type="component" value="Unassembled WGS sequence"/>
</dbReference>
<sequence>MQWVSQRIVETFESSVTQVEVNEFLASPSIRKLFDELLSGKDACKVFVHFQNGATVATVENGAAPATNVDAAAASNNNSKLCVSLGNSIPIRAKCCFFLRTTADGKPVGVQKASDNAICFGELAPNILRDLETTISSLFSPLLKAKDEWGKADADLKNEFMTESEKFANDLKEALNSMDSGLELRRPDRSILAETVNNAGHGVNGARMLHSPKLITHYEEVLKEWCNVISTYLETNTTNDGKGNDDQTIDDDVPWGSSSSGDDGRGALRASRSSSSDDTKQRIQTLLRRWKQIDIGITEAANEAKDNVMYLFTLEKFIIPLYNGTPSSIIDTLPALMNSIKMIHSIARYYNTTERMANLFTKITNQMITICEHCVTGDDTYEVMWDKDPEELAQHLDSCLKLNEAYQQQYRVTKDKLFATPKGKQFEFNKMEIFGKFDLFCRRHEVD</sequence>
<dbReference type="PANTHER" id="PTHR46532">
    <property type="entry name" value="MALE FERTILITY FACTOR KL5"/>
    <property type="match status" value="1"/>
</dbReference>